<dbReference type="InterPro" id="IPR001579">
    <property type="entry name" value="Glyco_hydro_18_chit_AS"/>
</dbReference>
<evidence type="ECO:0000256" key="13">
    <source>
        <dbReference type="PROSITE-ProRule" id="PRU00261"/>
    </source>
</evidence>
<dbReference type="CDD" id="cd00035">
    <property type="entry name" value="ChtBD1"/>
    <property type="match status" value="1"/>
</dbReference>
<keyword evidence="8" id="KW-0146">Chitin degradation</keyword>
<keyword evidence="13" id="KW-1015">Disulfide bond</keyword>
<evidence type="ECO:0000259" key="17">
    <source>
        <dbReference type="PROSITE" id="PS50941"/>
    </source>
</evidence>
<evidence type="ECO:0000256" key="16">
    <source>
        <dbReference type="SAM" id="SignalP"/>
    </source>
</evidence>
<evidence type="ECO:0000256" key="15">
    <source>
        <dbReference type="SAM" id="Phobius"/>
    </source>
</evidence>
<dbReference type="AlphaFoldDB" id="A0AA39YUM2"/>
<dbReference type="GO" id="GO:0008061">
    <property type="term" value="F:chitin binding"/>
    <property type="evidence" value="ECO:0007669"/>
    <property type="project" value="UniProtKB-UniRule"/>
</dbReference>
<dbReference type="Pfam" id="PF00187">
    <property type="entry name" value="Chitin_bind_1"/>
    <property type="match status" value="1"/>
</dbReference>
<dbReference type="SUPFAM" id="SSF57016">
    <property type="entry name" value="Plant lectins/antimicrobial peptides"/>
    <property type="match status" value="1"/>
</dbReference>
<evidence type="ECO:0000256" key="11">
    <source>
        <dbReference type="ARBA" id="ARBA00023295"/>
    </source>
</evidence>
<comment type="subcellular location">
    <subcellularLocation>
        <location evidence="2">Secreted</location>
    </subcellularLocation>
</comment>
<keyword evidence="15" id="KW-1133">Transmembrane helix</keyword>
<sequence length="1077" mass="118519">MRTQQAAAGVALALLALCPGTLAHPSGSFLEARAECTAYKIQSGDTCTKIAQERCNPKISLSDLYKFNSGLEAKCSNLKLGDPVCCTTGTMPDMDPPGNANGTCKYLRVRDGDDCWKFATERCQPAIEPAQLYKFNGGSDEFCKTLATGKALCCSKGTKPDLRPKKNADGSCFWVTVPDGQGCNALTGPYDLTVDDLDKFNVGKTWGWQGCDLLQERQRVCLSDGTPPLPEPVTTKKLSCGPQVEGTVAPTNGTKIQDLNPCPLNACCSVHGFCGVTPEFCTDTSIKNTPGTREPGTNGCISNCGLDVVNNKNPPASFAKVGYFESWNPYTRPCLTMDINDISKLGGYTHIHFSFANLTEDFVPSVSGVQDQWDKFVKLKGVKRVVAFGGWAFSNNPGTNHIIRRGVMPANRLKFVENIVNFVTTSGIDGVDFDWEYPGATDIWGSDPGLPEDSDNYFETIKMVKRRLPNKSVSFAAPASFWYLKNFRIKDMAAVADYVIYMTYDLHGQWDVGNEWAVEGCAAGNCLRSHVNRTETMYSLAMVTKAGVPANKIMVGVTSYGRSFKMAKSGCKGPTCTFLGDKNQSPAMKGECTGEGGYLADAEIRATRKAAEWFGEGYESYYDKESDSDIVIYNGDEWVAYMDHETKKRRTEEYRKLGFLGTTDWAIDLQQDFNADSLYSGDKDQINDVDYDLGPKRECVLNKNYNDLQALANDAEGKDPWCLAAKTVNMLGGMMNNAFDGYDEAAKGYDGLFPTYEKYMLDTLNARIEEWLWDKDEKKAGWPHYRCFADKGISRAKRENAWEYKCNDEPSEYLQDYTYWLEVSNKKAWEDSLSAAGIDPDWVEGKEKEEEIGREGCTSPLGNCLTTRYKWIGFPRKKEGVKIPDPKDVVDAARSNFTNVRNEFDVAFTELALGLFEGEPADAVDVLSIPVSMLRDAIDSMNEVKELAKKVQEENKKNLILKILEGILFLIPFVGGMVSGLGRLGASIARMIAVAEIAGSGALGIYTAVEDPDMAPVAILGMVMGALGAPSGAKYRTLGKAKRDMSPDMKANMGKSFAEINPKIETITSKMPKVCSR</sequence>
<evidence type="ECO:0000256" key="5">
    <source>
        <dbReference type="ARBA" id="ARBA00022525"/>
    </source>
</evidence>
<keyword evidence="9" id="KW-0843">Virulence</keyword>
<feature type="domain" description="GH18" evidence="19">
    <location>
        <begin position="318"/>
        <end position="681"/>
    </location>
</feature>
<reference evidence="20" key="1">
    <citation type="submission" date="2023-06" db="EMBL/GenBank/DDBJ databases">
        <title>Genome-scale phylogeny and comparative genomics of the fungal order Sordariales.</title>
        <authorList>
            <consortium name="Lawrence Berkeley National Laboratory"/>
            <person name="Hensen N."/>
            <person name="Bonometti L."/>
            <person name="Westerberg I."/>
            <person name="Brannstrom I.O."/>
            <person name="Guillou S."/>
            <person name="Cros-Aarteil S."/>
            <person name="Calhoun S."/>
            <person name="Haridas S."/>
            <person name="Kuo A."/>
            <person name="Mondo S."/>
            <person name="Pangilinan J."/>
            <person name="Riley R."/>
            <person name="Labutti K."/>
            <person name="Andreopoulos B."/>
            <person name="Lipzen A."/>
            <person name="Chen C."/>
            <person name="Yanf M."/>
            <person name="Daum C."/>
            <person name="Ng V."/>
            <person name="Clum A."/>
            <person name="Steindorff A."/>
            <person name="Ohm R."/>
            <person name="Martin F."/>
            <person name="Silar P."/>
            <person name="Natvig D."/>
            <person name="Lalanne C."/>
            <person name="Gautier V."/>
            <person name="Ament-Velasquez S.L."/>
            <person name="Kruys A."/>
            <person name="Hutchinson M.I."/>
            <person name="Powell A.J."/>
            <person name="Barry K."/>
            <person name="Miller A.N."/>
            <person name="Grigoriev I.V."/>
            <person name="Debuchy R."/>
            <person name="Gladieux P."/>
            <person name="Thoren M.H."/>
            <person name="Johannesson H."/>
        </authorList>
    </citation>
    <scope>NUCLEOTIDE SEQUENCE</scope>
    <source>
        <strain evidence="20">SMH2532-1</strain>
    </source>
</reference>
<evidence type="ECO:0000256" key="9">
    <source>
        <dbReference type="ARBA" id="ARBA00023026"/>
    </source>
</evidence>
<evidence type="ECO:0000256" key="12">
    <source>
        <dbReference type="ARBA" id="ARBA00023326"/>
    </source>
</evidence>
<dbReference type="PROSITE" id="PS01095">
    <property type="entry name" value="GH18_1"/>
    <property type="match status" value="1"/>
</dbReference>
<dbReference type="InterPro" id="IPR036779">
    <property type="entry name" value="LysM_dom_sf"/>
</dbReference>
<comment type="similarity">
    <text evidence="3">Belongs to the glycosyl hydrolase 18 family. Chitinase class V subfamily.</text>
</comment>
<accession>A0AA39YUM2</accession>
<dbReference type="Gene3D" id="3.10.50.10">
    <property type="match status" value="1"/>
</dbReference>
<dbReference type="InterPro" id="IPR053214">
    <property type="entry name" value="LysM12-like"/>
</dbReference>
<keyword evidence="21" id="KW-1185">Reference proteome</keyword>
<evidence type="ECO:0000256" key="2">
    <source>
        <dbReference type="ARBA" id="ARBA00004613"/>
    </source>
</evidence>
<dbReference type="InterPro" id="IPR029070">
    <property type="entry name" value="Chitinase_insertion_sf"/>
</dbReference>
<feature type="chain" id="PRO_5041246074" description="chitinase" evidence="16">
    <location>
        <begin position="24"/>
        <end position="1077"/>
    </location>
</feature>
<evidence type="ECO:0000313" key="21">
    <source>
        <dbReference type="Proteomes" id="UP001174936"/>
    </source>
</evidence>
<proteinExistence type="inferred from homology"/>
<keyword evidence="6 13" id="KW-0147">Chitin-binding</keyword>
<dbReference type="SMART" id="SM00270">
    <property type="entry name" value="ChtBD1"/>
    <property type="match status" value="1"/>
</dbReference>
<dbReference type="Gene3D" id="3.10.350.10">
    <property type="entry name" value="LysM domain"/>
    <property type="match status" value="2"/>
</dbReference>
<feature type="signal peptide" evidence="16">
    <location>
        <begin position="1"/>
        <end position="23"/>
    </location>
</feature>
<evidence type="ECO:0000256" key="10">
    <source>
        <dbReference type="ARBA" id="ARBA00023277"/>
    </source>
</evidence>
<gene>
    <name evidence="20" type="ORF">B0T16DRAFT_488868</name>
</gene>
<feature type="domain" description="LysM" evidence="18">
    <location>
        <begin position="37"/>
        <end position="86"/>
    </location>
</feature>
<dbReference type="PANTHER" id="PTHR47700:SF2">
    <property type="entry name" value="CHITINASE"/>
    <property type="match status" value="1"/>
</dbReference>
<evidence type="ECO:0000256" key="8">
    <source>
        <dbReference type="ARBA" id="ARBA00023024"/>
    </source>
</evidence>
<comment type="caution">
    <text evidence="20">The sequence shown here is derived from an EMBL/GenBank/DDBJ whole genome shotgun (WGS) entry which is preliminary data.</text>
</comment>
<dbReference type="SUPFAM" id="SSF54106">
    <property type="entry name" value="LysM domain"/>
    <property type="match status" value="1"/>
</dbReference>
<feature type="transmembrane region" description="Helical" evidence="15">
    <location>
        <begin position="988"/>
        <end position="1009"/>
    </location>
</feature>
<keyword evidence="11 14" id="KW-0326">Glycosidase</keyword>
<dbReference type="SUPFAM" id="SSF54556">
    <property type="entry name" value="Chitinase insertion domain"/>
    <property type="match status" value="1"/>
</dbReference>
<evidence type="ECO:0000256" key="14">
    <source>
        <dbReference type="RuleBase" id="RU000489"/>
    </source>
</evidence>
<keyword evidence="12" id="KW-0624">Polysaccharide degradation</keyword>
<organism evidence="20 21">
    <name type="scientific">Cercophora newfieldiana</name>
    <dbReference type="NCBI Taxonomy" id="92897"/>
    <lineage>
        <taxon>Eukaryota</taxon>
        <taxon>Fungi</taxon>
        <taxon>Dikarya</taxon>
        <taxon>Ascomycota</taxon>
        <taxon>Pezizomycotina</taxon>
        <taxon>Sordariomycetes</taxon>
        <taxon>Sordariomycetidae</taxon>
        <taxon>Sordariales</taxon>
        <taxon>Lasiosphaeriaceae</taxon>
        <taxon>Cercophora</taxon>
    </lineage>
</organism>
<dbReference type="PROSITE" id="PS51910">
    <property type="entry name" value="GH18_2"/>
    <property type="match status" value="1"/>
</dbReference>
<dbReference type="SMART" id="SM00636">
    <property type="entry name" value="Glyco_18"/>
    <property type="match status" value="1"/>
</dbReference>
<dbReference type="GO" id="GO:0005576">
    <property type="term" value="C:extracellular region"/>
    <property type="evidence" value="ECO:0007669"/>
    <property type="project" value="UniProtKB-SubCell"/>
</dbReference>
<dbReference type="InterPro" id="IPR017853">
    <property type="entry name" value="GH"/>
</dbReference>
<dbReference type="GO" id="GO:0008843">
    <property type="term" value="F:endochitinase activity"/>
    <property type="evidence" value="ECO:0007669"/>
    <property type="project" value="UniProtKB-EC"/>
</dbReference>
<comment type="catalytic activity">
    <reaction evidence="1">
        <text>Random endo-hydrolysis of N-acetyl-beta-D-glucosaminide (1-&gt;4)-beta-linkages in chitin and chitodextrins.</text>
        <dbReference type="EC" id="3.2.1.14"/>
    </reaction>
</comment>
<dbReference type="InterPro" id="IPR036861">
    <property type="entry name" value="Endochitinase-like_sf"/>
</dbReference>
<dbReference type="PROSITE" id="PS00026">
    <property type="entry name" value="CHIT_BIND_I_1"/>
    <property type="match status" value="1"/>
</dbReference>
<dbReference type="InterPro" id="IPR018392">
    <property type="entry name" value="LysM"/>
</dbReference>
<dbReference type="InterPro" id="IPR011583">
    <property type="entry name" value="Chitinase_II/V-like_cat"/>
</dbReference>
<dbReference type="GO" id="GO:0000272">
    <property type="term" value="P:polysaccharide catabolic process"/>
    <property type="evidence" value="ECO:0007669"/>
    <property type="project" value="UniProtKB-KW"/>
</dbReference>
<name>A0AA39YUM2_9PEZI</name>
<evidence type="ECO:0000259" key="19">
    <source>
        <dbReference type="PROSITE" id="PS51910"/>
    </source>
</evidence>
<protein>
    <recommendedName>
        <fullName evidence="4">chitinase</fullName>
        <ecNumber evidence="4">3.2.1.14</ecNumber>
    </recommendedName>
</protein>
<dbReference type="EC" id="3.2.1.14" evidence="4"/>
<keyword evidence="10" id="KW-0119">Carbohydrate metabolism</keyword>
<evidence type="ECO:0000256" key="1">
    <source>
        <dbReference type="ARBA" id="ARBA00000822"/>
    </source>
</evidence>
<evidence type="ECO:0000256" key="6">
    <source>
        <dbReference type="ARBA" id="ARBA00022669"/>
    </source>
</evidence>
<feature type="domain" description="Chitin-binding type-1" evidence="17">
    <location>
        <begin position="237"/>
        <end position="306"/>
    </location>
</feature>
<comment type="caution">
    <text evidence="13">Lacks conserved residue(s) required for the propagation of feature annotation.</text>
</comment>
<dbReference type="Pfam" id="PF00704">
    <property type="entry name" value="Glyco_hydro_18"/>
    <property type="match status" value="1"/>
</dbReference>
<feature type="disulfide bond" evidence="13">
    <location>
        <begin position="267"/>
        <end position="281"/>
    </location>
</feature>
<keyword evidence="16" id="KW-0732">Signal</keyword>
<feature type="transmembrane region" description="Helical" evidence="15">
    <location>
        <begin position="959"/>
        <end position="981"/>
    </location>
</feature>
<feature type="transmembrane region" description="Helical" evidence="15">
    <location>
        <begin position="1015"/>
        <end position="1033"/>
    </location>
</feature>
<evidence type="ECO:0000259" key="18">
    <source>
        <dbReference type="PROSITE" id="PS51782"/>
    </source>
</evidence>
<dbReference type="PANTHER" id="PTHR47700">
    <property type="entry name" value="V CHITINASE, PUTATIVE (AFU_ORTHOLOGUE AFUA_6G13720)-RELATED"/>
    <property type="match status" value="1"/>
</dbReference>
<keyword evidence="5" id="KW-0964">Secreted</keyword>
<dbReference type="Gene3D" id="3.20.20.80">
    <property type="entry name" value="Glycosidases"/>
    <property type="match status" value="1"/>
</dbReference>
<dbReference type="Proteomes" id="UP001174936">
    <property type="component" value="Unassembled WGS sequence"/>
</dbReference>
<dbReference type="GO" id="GO:0006032">
    <property type="term" value="P:chitin catabolic process"/>
    <property type="evidence" value="ECO:0007669"/>
    <property type="project" value="UniProtKB-KW"/>
</dbReference>
<keyword evidence="15" id="KW-0472">Membrane</keyword>
<keyword evidence="15" id="KW-0812">Transmembrane</keyword>
<evidence type="ECO:0000256" key="4">
    <source>
        <dbReference type="ARBA" id="ARBA00012729"/>
    </source>
</evidence>
<dbReference type="SUPFAM" id="SSF51445">
    <property type="entry name" value="(Trans)glycosidases"/>
    <property type="match status" value="1"/>
</dbReference>
<dbReference type="Gene3D" id="3.30.60.10">
    <property type="entry name" value="Endochitinase-like"/>
    <property type="match status" value="1"/>
</dbReference>
<dbReference type="PROSITE" id="PS50941">
    <property type="entry name" value="CHIT_BIND_I_2"/>
    <property type="match status" value="1"/>
</dbReference>
<dbReference type="EMBL" id="JAULSV010000001">
    <property type="protein sequence ID" value="KAK0657780.1"/>
    <property type="molecule type" value="Genomic_DNA"/>
</dbReference>
<feature type="disulfide bond" evidence="13">
    <location>
        <begin position="300"/>
        <end position="304"/>
    </location>
</feature>
<evidence type="ECO:0000256" key="3">
    <source>
        <dbReference type="ARBA" id="ARBA00008682"/>
    </source>
</evidence>
<dbReference type="InterPro" id="IPR018371">
    <property type="entry name" value="Chitin-binding_1_CS"/>
</dbReference>
<dbReference type="InterPro" id="IPR001223">
    <property type="entry name" value="Glyco_hydro18_cat"/>
</dbReference>
<evidence type="ECO:0000256" key="7">
    <source>
        <dbReference type="ARBA" id="ARBA00022801"/>
    </source>
</evidence>
<feature type="disulfide bond" evidence="13">
    <location>
        <begin position="262"/>
        <end position="274"/>
    </location>
</feature>
<dbReference type="CDD" id="cd00118">
    <property type="entry name" value="LysM"/>
    <property type="match status" value="1"/>
</dbReference>
<evidence type="ECO:0000313" key="20">
    <source>
        <dbReference type="EMBL" id="KAK0657780.1"/>
    </source>
</evidence>
<feature type="domain" description="LysM" evidence="18">
    <location>
        <begin position="105"/>
        <end position="154"/>
    </location>
</feature>
<dbReference type="CDD" id="cd02878">
    <property type="entry name" value="GH18_zymocin_alpha"/>
    <property type="match status" value="1"/>
</dbReference>
<keyword evidence="7 14" id="KW-0378">Hydrolase</keyword>
<dbReference type="PROSITE" id="PS51782">
    <property type="entry name" value="LYSM"/>
    <property type="match status" value="2"/>
</dbReference>
<dbReference type="Pfam" id="PF01476">
    <property type="entry name" value="LysM"/>
    <property type="match status" value="1"/>
</dbReference>
<dbReference type="InterPro" id="IPR001002">
    <property type="entry name" value="Chitin-bd_1"/>
</dbReference>